<sequence>MSAGVDSTLGVLFLGNLAAAVLYGMTCVQTFSYYQLFDKDRRTLKLAVLSLWTLDSIHIAMVSHAVYTYAVSDFGNADALNSPVWSIWVQAIISTISDIGVRLIYGIRIWTLSNKNVYLATAIALSILIIIGSSLAVAAKCFDFSSYEDVISNSYLLYLCLGSEAVADAIIASSLCVLLFKNRTYTRRTNSLVNTLLLYTICTGMLTGLYMIILIALYAIFPNNSALPQNSVFIAVYFPASKMYLNALLANLNARSKLREEFNGRGRTVALDALQFEFPATSTTGTSSKVHIEGGLAGARMPHESTIDTINQRPIIGLTKRERGRSF</sequence>
<keyword evidence="1" id="KW-1133">Transmembrane helix</keyword>
<evidence type="ECO:0000259" key="2">
    <source>
        <dbReference type="Pfam" id="PF20152"/>
    </source>
</evidence>
<dbReference type="Pfam" id="PF20152">
    <property type="entry name" value="DUF6534"/>
    <property type="match status" value="1"/>
</dbReference>
<feature type="transmembrane region" description="Helical" evidence="1">
    <location>
        <begin position="87"/>
        <end position="105"/>
    </location>
</feature>
<feature type="transmembrane region" description="Helical" evidence="1">
    <location>
        <begin position="156"/>
        <end position="180"/>
    </location>
</feature>
<keyword evidence="1" id="KW-0812">Transmembrane</keyword>
<dbReference type="OrthoDB" id="2745105at2759"/>
<organism evidence="3 4">
    <name type="scientific">Piloderma croceum (strain F 1598)</name>
    <dbReference type="NCBI Taxonomy" id="765440"/>
    <lineage>
        <taxon>Eukaryota</taxon>
        <taxon>Fungi</taxon>
        <taxon>Dikarya</taxon>
        <taxon>Basidiomycota</taxon>
        <taxon>Agaricomycotina</taxon>
        <taxon>Agaricomycetes</taxon>
        <taxon>Agaricomycetidae</taxon>
        <taxon>Atheliales</taxon>
        <taxon>Atheliaceae</taxon>
        <taxon>Piloderma</taxon>
    </lineage>
</organism>
<feature type="domain" description="DUF6534" evidence="2">
    <location>
        <begin position="165"/>
        <end position="256"/>
    </location>
</feature>
<dbReference type="InParanoid" id="A0A0C3F372"/>
<dbReference type="HOGENOM" id="CLU_046025_5_3_1"/>
<dbReference type="EMBL" id="KN833060">
    <property type="protein sequence ID" value="KIM74514.1"/>
    <property type="molecule type" value="Genomic_DNA"/>
</dbReference>
<dbReference type="PANTHER" id="PTHR40465">
    <property type="entry name" value="CHROMOSOME 1, WHOLE GENOME SHOTGUN SEQUENCE"/>
    <property type="match status" value="1"/>
</dbReference>
<accession>A0A0C3F372</accession>
<dbReference type="STRING" id="765440.A0A0C3F372"/>
<protein>
    <recommendedName>
        <fullName evidence="2">DUF6534 domain-containing protein</fullName>
    </recommendedName>
</protein>
<feature type="transmembrane region" description="Helical" evidence="1">
    <location>
        <begin position="12"/>
        <end position="34"/>
    </location>
</feature>
<reference evidence="3 4" key="1">
    <citation type="submission" date="2014-04" db="EMBL/GenBank/DDBJ databases">
        <authorList>
            <consortium name="DOE Joint Genome Institute"/>
            <person name="Kuo A."/>
            <person name="Tarkka M."/>
            <person name="Buscot F."/>
            <person name="Kohler A."/>
            <person name="Nagy L.G."/>
            <person name="Floudas D."/>
            <person name="Copeland A."/>
            <person name="Barry K.W."/>
            <person name="Cichocki N."/>
            <person name="Veneault-Fourrey C."/>
            <person name="LaButti K."/>
            <person name="Lindquist E.A."/>
            <person name="Lipzen A."/>
            <person name="Lundell T."/>
            <person name="Morin E."/>
            <person name="Murat C."/>
            <person name="Sun H."/>
            <person name="Tunlid A."/>
            <person name="Henrissat B."/>
            <person name="Grigoriev I.V."/>
            <person name="Hibbett D.S."/>
            <person name="Martin F."/>
            <person name="Nordberg H.P."/>
            <person name="Cantor M.N."/>
            <person name="Hua S.X."/>
        </authorList>
    </citation>
    <scope>NUCLEOTIDE SEQUENCE [LARGE SCALE GENOMIC DNA]</scope>
    <source>
        <strain evidence="3 4">F 1598</strain>
    </source>
</reference>
<feature type="transmembrane region" description="Helical" evidence="1">
    <location>
        <begin position="192"/>
        <end position="220"/>
    </location>
</feature>
<dbReference type="InterPro" id="IPR045339">
    <property type="entry name" value="DUF6534"/>
</dbReference>
<keyword evidence="4" id="KW-1185">Reference proteome</keyword>
<gene>
    <name evidence="3" type="ORF">PILCRDRAFT_828212</name>
</gene>
<feature type="transmembrane region" description="Helical" evidence="1">
    <location>
        <begin position="117"/>
        <end position="136"/>
    </location>
</feature>
<dbReference type="Proteomes" id="UP000054166">
    <property type="component" value="Unassembled WGS sequence"/>
</dbReference>
<dbReference type="PANTHER" id="PTHR40465:SF1">
    <property type="entry name" value="DUF6534 DOMAIN-CONTAINING PROTEIN"/>
    <property type="match status" value="1"/>
</dbReference>
<feature type="transmembrane region" description="Helical" evidence="1">
    <location>
        <begin position="232"/>
        <end position="252"/>
    </location>
</feature>
<reference evidence="4" key="2">
    <citation type="submission" date="2015-01" db="EMBL/GenBank/DDBJ databases">
        <title>Evolutionary Origins and Diversification of the Mycorrhizal Mutualists.</title>
        <authorList>
            <consortium name="DOE Joint Genome Institute"/>
            <consortium name="Mycorrhizal Genomics Consortium"/>
            <person name="Kohler A."/>
            <person name="Kuo A."/>
            <person name="Nagy L.G."/>
            <person name="Floudas D."/>
            <person name="Copeland A."/>
            <person name="Barry K.W."/>
            <person name="Cichocki N."/>
            <person name="Veneault-Fourrey C."/>
            <person name="LaButti K."/>
            <person name="Lindquist E.A."/>
            <person name="Lipzen A."/>
            <person name="Lundell T."/>
            <person name="Morin E."/>
            <person name="Murat C."/>
            <person name="Riley R."/>
            <person name="Ohm R."/>
            <person name="Sun H."/>
            <person name="Tunlid A."/>
            <person name="Henrissat B."/>
            <person name="Grigoriev I.V."/>
            <person name="Hibbett D.S."/>
            <person name="Martin F."/>
        </authorList>
    </citation>
    <scope>NUCLEOTIDE SEQUENCE [LARGE SCALE GENOMIC DNA]</scope>
    <source>
        <strain evidence="4">F 1598</strain>
    </source>
</reference>
<evidence type="ECO:0000256" key="1">
    <source>
        <dbReference type="SAM" id="Phobius"/>
    </source>
</evidence>
<proteinExistence type="predicted"/>
<evidence type="ECO:0000313" key="3">
    <source>
        <dbReference type="EMBL" id="KIM74514.1"/>
    </source>
</evidence>
<evidence type="ECO:0000313" key="4">
    <source>
        <dbReference type="Proteomes" id="UP000054166"/>
    </source>
</evidence>
<feature type="transmembrane region" description="Helical" evidence="1">
    <location>
        <begin position="46"/>
        <end position="67"/>
    </location>
</feature>
<name>A0A0C3F372_PILCF</name>
<keyword evidence="1" id="KW-0472">Membrane</keyword>
<dbReference type="AlphaFoldDB" id="A0A0C3F372"/>